<keyword evidence="2" id="KW-1185">Reference proteome</keyword>
<reference evidence="1 2" key="1">
    <citation type="submission" date="2020-08" db="EMBL/GenBank/DDBJ databases">
        <title>Genome sequence of Hymenobacter qilianensis JCM 19763T.</title>
        <authorList>
            <person name="Hyun D.-W."/>
            <person name="Bae J.-W."/>
        </authorList>
    </citation>
    <scope>NUCLEOTIDE SEQUENCE [LARGE SCALE GENOMIC DNA]</scope>
    <source>
        <strain evidence="1 2">JCM 19763</strain>
    </source>
</reference>
<sequence>MEELLATYALSDGKIRSLQLGLEYTSASNSPLRQASIALQVRKKTANGKLKPCLLQLKLIGIRKLVFNEEFDSCYYSDVIFKKLENGLWYLSLDPSGNSGEPDEEDNMVVVAESVEVEEGAQDKFLSIHDLDNS</sequence>
<dbReference type="AlphaFoldDB" id="A0A7H0GZF9"/>
<name>A0A7H0GZF9_9BACT</name>
<evidence type="ECO:0000313" key="2">
    <source>
        <dbReference type="Proteomes" id="UP000516093"/>
    </source>
</evidence>
<dbReference type="KEGG" id="hqi:H9L05_09090"/>
<dbReference type="EMBL" id="CP060784">
    <property type="protein sequence ID" value="QNP53675.1"/>
    <property type="molecule type" value="Genomic_DNA"/>
</dbReference>
<protein>
    <submittedName>
        <fullName evidence="1">Uncharacterized protein</fullName>
    </submittedName>
</protein>
<gene>
    <name evidence="1" type="ORF">H9L05_09090</name>
</gene>
<dbReference type="RefSeq" id="WP_187733884.1">
    <property type="nucleotide sequence ID" value="NZ_BMFN01000001.1"/>
</dbReference>
<organism evidence="1 2">
    <name type="scientific">Hymenobacter qilianensis</name>
    <dbReference type="NCBI Taxonomy" id="1385715"/>
    <lineage>
        <taxon>Bacteria</taxon>
        <taxon>Pseudomonadati</taxon>
        <taxon>Bacteroidota</taxon>
        <taxon>Cytophagia</taxon>
        <taxon>Cytophagales</taxon>
        <taxon>Hymenobacteraceae</taxon>
        <taxon>Hymenobacter</taxon>
    </lineage>
</organism>
<accession>A0A7H0GZF9</accession>
<proteinExistence type="predicted"/>
<dbReference type="Proteomes" id="UP000516093">
    <property type="component" value="Chromosome"/>
</dbReference>
<evidence type="ECO:0000313" key="1">
    <source>
        <dbReference type="EMBL" id="QNP53675.1"/>
    </source>
</evidence>